<keyword evidence="8 11" id="KW-0511">Multifunctional enzyme</keyword>
<dbReference type="InterPro" id="IPR011611">
    <property type="entry name" value="PfkB_dom"/>
</dbReference>
<evidence type="ECO:0000259" key="12">
    <source>
        <dbReference type="Pfam" id="PF00294"/>
    </source>
</evidence>
<dbReference type="PANTHER" id="PTHR46969:SF1">
    <property type="entry name" value="BIFUNCTIONAL PROTEIN HLDE"/>
    <property type="match status" value="1"/>
</dbReference>
<feature type="region of interest" description="Ribokinase" evidence="11">
    <location>
        <begin position="1"/>
        <end position="320"/>
    </location>
</feature>
<dbReference type="SUPFAM" id="SSF52374">
    <property type="entry name" value="Nucleotidylyl transferase"/>
    <property type="match status" value="1"/>
</dbReference>
<evidence type="ECO:0000256" key="7">
    <source>
        <dbReference type="ARBA" id="ARBA00022840"/>
    </source>
</evidence>
<dbReference type="Pfam" id="PF00294">
    <property type="entry name" value="PfkB"/>
    <property type="match status" value="1"/>
</dbReference>
<name>A0A6S6S5P1_9BACT</name>
<dbReference type="GO" id="GO:0033786">
    <property type="term" value="F:heptose-1-phosphate adenylyltransferase activity"/>
    <property type="evidence" value="ECO:0007669"/>
    <property type="project" value="UniProtKB-UniRule"/>
</dbReference>
<evidence type="ECO:0000256" key="11">
    <source>
        <dbReference type="HAMAP-Rule" id="MF_01603"/>
    </source>
</evidence>
<evidence type="ECO:0000256" key="10">
    <source>
        <dbReference type="ARBA" id="ARBA00047428"/>
    </source>
</evidence>
<organism evidence="14">
    <name type="scientific">uncultured Sulfurovum sp</name>
    <dbReference type="NCBI Taxonomy" id="269237"/>
    <lineage>
        <taxon>Bacteria</taxon>
        <taxon>Pseudomonadati</taxon>
        <taxon>Campylobacterota</taxon>
        <taxon>Epsilonproteobacteria</taxon>
        <taxon>Campylobacterales</taxon>
        <taxon>Sulfurovaceae</taxon>
        <taxon>Sulfurovum</taxon>
        <taxon>environmental samples</taxon>
    </lineage>
</organism>
<dbReference type="InterPro" id="IPR011913">
    <property type="entry name" value="RfaE_dom_I"/>
</dbReference>
<evidence type="ECO:0000259" key="13">
    <source>
        <dbReference type="Pfam" id="PF01467"/>
    </source>
</evidence>
<feature type="domain" description="Cytidyltransferase-like" evidence="13">
    <location>
        <begin position="348"/>
        <end position="462"/>
    </location>
</feature>
<dbReference type="AlphaFoldDB" id="A0A6S6S5P1"/>
<dbReference type="InterPro" id="IPR014729">
    <property type="entry name" value="Rossmann-like_a/b/a_fold"/>
</dbReference>
<keyword evidence="7 11" id="KW-0067">ATP-binding</keyword>
<evidence type="ECO:0000256" key="3">
    <source>
        <dbReference type="ARBA" id="ARBA00022679"/>
    </source>
</evidence>
<dbReference type="Pfam" id="PF01467">
    <property type="entry name" value="CTP_transf_like"/>
    <property type="match status" value="1"/>
</dbReference>
<accession>A0A6S6S5P1</accession>
<comment type="function">
    <text evidence="2 11">Catalyzes the ADP transfer from ATP to D-glycero-beta-D-manno-heptose 1-phosphate, yielding ADP-D-glycero-beta-D-manno-heptose.</text>
</comment>
<comment type="subunit">
    <text evidence="11">Homodimer.</text>
</comment>
<dbReference type="Gene3D" id="3.40.1190.20">
    <property type="match status" value="1"/>
</dbReference>
<dbReference type="GO" id="GO:0005829">
    <property type="term" value="C:cytosol"/>
    <property type="evidence" value="ECO:0007669"/>
    <property type="project" value="TreeGrafter"/>
</dbReference>
<evidence type="ECO:0000256" key="6">
    <source>
        <dbReference type="ARBA" id="ARBA00022777"/>
    </source>
</evidence>
<dbReference type="InterPro" id="IPR011914">
    <property type="entry name" value="RfaE_dom_II"/>
</dbReference>
<dbReference type="GO" id="GO:0005524">
    <property type="term" value="F:ATP binding"/>
    <property type="evidence" value="ECO:0007669"/>
    <property type="project" value="UniProtKB-UniRule"/>
</dbReference>
<evidence type="ECO:0000256" key="9">
    <source>
        <dbReference type="ARBA" id="ARBA00023277"/>
    </source>
</evidence>
<dbReference type="NCBIfam" id="TIGR02198">
    <property type="entry name" value="rfaE_dom_I"/>
    <property type="match status" value="1"/>
</dbReference>
<feature type="region of interest" description="Cytidylyltransferase" evidence="11">
    <location>
        <begin position="348"/>
        <end position="480"/>
    </location>
</feature>
<protein>
    <recommendedName>
        <fullName evidence="11">Bifunctional protein HldE</fullName>
    </recommendedName>
    <domain>
        <recommendedName>
            <fullName evidence="11">D-beta-D-heptose 7-phosphate kinase</fullName>
            <ecNumber evidence="11">2.7.1.167</ecNumber>
        </recommendedName>
        <alternativeName>
            <fullName evidence="11">D-beta-D-heptose 7-phosphotransferase</fullName>
        </alternativeName>
        <alternativeName>
            <fullName evidence="11">D-glycero-beta-D-manno-heptose-7-phosphate kinase</fullName>
        </alternativeName>
    </domain>
    <domain>
        <recommendedName>
            <fullName evidence="11">D-beta-D-heptose 1-phosphate adenylyltransferase</fullName>
            <ecNumber evidence="11">2.7.7.70</ecNumber>
        </recommendedName>
        <alternativeName>
            <fullName evidence="11">D-glycero-beta-D-manno-heptose 1-phosphate adenylyltransferase</fullName>
        </alternativeName>
    </domain>
</protein>
<dbReference type="EC" id="2.7.7.70" evidence="11"/>
<keyword evidence="4 11" id="KW-0548">Nucleotidyltransferase</keyword>
<feature type="domain" description="Carbohydrate kinase PfkB" evidence="12">
    <location>
        <begin position="10"/>
        <end position="304"/>
    </location>
</feature>
<comment type="catalytic activity">
    <reaction evidence="11">
        <text>D-glycero-beta-D-manno-heptose 7-phosphate + ATP = D-glycero-beta-D-manno-heptose 1,7-bisphosphate + ADP + H(+)</text>
        <dbReference type="Rhea" id="RHEA:27473"/>
        <dbReference type="ChEBI" id="CHEBI:15378"/>
        <dbReference type="ChEBI" id="CHEBI:30616"/>
        <dbReference type="ChEBI" id="CHEBI:60204"/>
        <dbReference type="ChEBI" id="CHEBI:60208"/>
        <dbReference type="ChEBI" id="CHEBI:456216"/>
        <dbReference type="EC" id="2.7.1.167"/>
    </reaction>
</comment>
<dbReference type="PANTHER" id="PTHR46969">
    <property type="entry name" value="BIFUNCTIONAL PROTEIN HLDE"/>
    <property type="match status" value="1"/>
</dbReference>
<comment type="pathway">
    <text evidence="11">Nucleotide-sugar biosynthesis; ADP-L-glycero-beta-D-manno-heptose biosynthesis; ADP-L-glycero-beta-D-manno-heptose from D-glycero-beta-D-manno-heptose 7-phosphate: step 3/4.</text>
</comment>
<evidence type="ECO:0000256" key="2">
    <source>
        <dbReference type="ARBA" id="ARBA00003753"/>
    </source>
</evidence>
<sequence length="480" mass="52651">MIELKGNKPNILVVGDLMIDHYLWGKCERISPEAPVQVVAVDKETAVLGGAGNVINNLATLNANVDVMSVIGADANAIELNRMLENINVNINNLVVQNGRNTSKKSRIIASQQQVVRYDRESTEDISIESQNKIAEQFGQNIHTYDMVILSDYGKGVLTTNLTRILIDIANEHNKKVLVDPKGEDYTKYSGAYLLTPNKKEAIEASKIEIKDEASLLVAITKLKNECQLSIGLITLSEDGIAIFDDNLRKHPTVAREVYDVTGAGDTVIASLGFSLSCGYDIDKAVKFANLAAGVVVGKIGSATATLNEIIEYESSLNKSTSDSHIKTLDEIELLSTELKKRGKKVVFTNGCFDILHVGHVKYLEEAKSYGDVLILGLNSDESVSRLKGPTRPVNTEDDRAYILASLEAVDYVVKFYDDTPYELIKAVAPHILVKGGDYEGKEVVGQDIADELRLVNFVEGKSTTKTIERIKDGHENNYC</sequence>
<comment type="catalytic activity">
    <reaction evidence="10 11">
        <text>D-glycero-beta-D-manno-heptose 1-phosphate + ATP + H(+) = ADP-D-glycero-beta-D-manno-heptose + diphosphate</text>
        <dbReference type="Rhea" id="RHEA:27465"/>
        <dbReference type="ChEBI" id="CHEBI:15378"/>
        <dbReference type="ChEBI" id="CHEBI:30616"/>
        <dbReference type="ChEBI" id="CHEBI:33019"/>
        <dbReference type="ChEBI" id="CHEBI:59967"/>
        <dbReference type="ChEBI" id="CHEBI:61593"/>
        <dbReference type="EC" id="2.7.7.70"/>
    </reaction>
</comment>
<dbReference type="GO" id="GO:0016773">
    <property type="term" value="F:phosphotransferase activity, alcohol group as acceptor"/>
    <property type="evidence" value="ECO:0007669"/>
    <property type="project" value="InterPro"/>
</dbReference>
<dbReference type="UniPathway" id="UPA00356">
    <property type="reaction ID" value="UER00437"/>
</dbReference>
<dbReference type="GO" id="GO:0033785">
    <property type="term" value="F:heptose 7-phosphate kinase activity"/>
    <property type="evidence" value="ECO:0007669"/>
    <property type="project" value="UniProtKB-UniRule"/>
</dbReference>
<keyword evidence="3 11" id="KW-0808">Transferase</keyword>
<keyword evidence="9 11" id="KW-0119">Carbohydrate metabolism</keyword>
<evidence type="ECO:0000256" key="4">
    <source>
        <dbReference type="ARBA" id="ARBA00022695"/>
    </source>
</evidence>
<proteinExistence type="inferred from homology"/>
<evidence type="ECO:0000256" key="8">
    <source>
        <dbReference type="ARBA" id="ARBA00023268"/>
    </source>
</evidence>
<feature type="binding site" evidence="11">
    <location>
        <begin position="198"/>
        <end position="201"/>
    </location>
    <ligand>
        <name>ATP</name>
        <dbReference type="ChEBI" id="CHEBI:30616"/>
    </ligand>
</feature>
<dbReference type="HAMAP" id="MF_01603">
    <property type="entry name" value="HldE"/>
    <property type="match status" value="1"/>
</dbReference>
<reference evidence="14" key="1">
    <citation type="submission" date="2020-01" db="EMBL/GenBank/DDBJ databases">
        <authorList>
            <person name="Meier V. D."/>
            <person name="Meier V D."/>
        </authorList>
    </citation>
    <scope>NUCLEOTIDE SEQUENCE</scope>
    <source>
        <strain evidence="14">HLG_WM_MAG_03</strain>
    </source>
</reference>
<keyword evidence="6 11" id="KW-0418">Kinase</keyword>
<comment type="pathway">
    <text evidence="11">Nucleotide-sugar biosynthesis; ADP-L-glycero-beta-D-manno-heptose biosynthesis; ADP-L-glycero-beta-D-manno-heptose from D-glycero-beta-D-manno-heptose 7-phosphate: step 1/4.</text>
</comment>
<dbReference type="EC" id="2.7.1.167" evidence="11"/>
<evidence type="ECO:0000313" key="14">
    <source>
        <dbReference type="EMBL" id="CAA6800241.1"/>
    </source>
</evidence>
<feature type="active site" evidence="11">
    <location>
        <position position="266"/>
    </location>
</feature>
<dbReference type="SUPFAM" id="SSF53613">
    <property type="entry name" value="Ribokinase-like"/>
    <property type="match status" value="1"/>
</dbReference>
<dbReference type="InterPro" id="IPR029056">
    <property type="entry name" value="Ribokinase-like"/>
</dbReference>
<dbReference type="Gene3D" id="3.40.50.620">
    <property type="entry name" value="HUPs"/>
    <property type="match status" value="1"/>
</dbReference>
<dbReference type="InterPro" id="IPR023030">
    <property type="entry name" value="Bifunc_HldE"/>
</dbReference>
<gene>
    <name evidence="11" type="primary">hldE</name>
    <name evidence="14" type="ORF">HELGO_WM31962</name>
</gene>
<dbReference type="GO" id="GO:0097171">
    <property type="term" value="P:ADP-L-glycero-beta-D-manno-heptose biosynthetic process"/>
    <property type="evidence" value="ECO:0007669"/>
    <property type="project" value="UniProtKB-UniPathway"/>
</dbReference>
<dbReference type="NCBIfam" id="TIGR02199">
    <property type="entry name" value="rfaE_dom_II"/>
    <property type="match status" value="1"/>
</dbReference>
<dbReference type="NCBIfam" id="TIGR00125">
    <property type="entry name" value="cyt_tran_rel"/>
    <property type="match status" value="1"/>
</dbReference>
<dbReference type="EMBL" id="CACVAR010000067">
    <property type="protein sequence ID" value="CAA6800241.1"/>
    <property type="molecule type" value="Genomic_DNA"/>
</dbReference>
<comment type="function">
    <text evidence="1 11">Catalyzes the phosphorylation of D-glycero-D-manno-heptose 7-phosphate at the C-1 position to selectively form D-glycero-beta-D-manno-heptose-1,7-bisphosphate.</text>
</comment>
<dbReference type="CDD" id="cd01172">
    <property type="entry name" value="RfaE_like"/>
    <property type="match status" value="1"/>
</dbReference>
<evidence type="ECO:0000256" key="5">
    <source>
        <dbReference type="ARBA" id="ARBA00022741"/>
    </source>
</evidence>
<comment type="similarity">
    <text evidence="11">In the C-terminal section; belongs to the cytidylyltransferase family.</text>
</comment>
<dbReference type="InterPro" id="IPR004821">
    <property type="entry name" value="Cyt_trans-like"/>
</dbReference>
<keyword evidence="5 11" id="KW-0547">Nucleotide-binding</keyword>
<comment type="similarity">
    <text evidence="11">In the N-terminal section; belongs to the carbohydrate kinase PfkB family.</text>
</comment>
<evidence type="ECO:0000256" key="1">
    <source>
        <dbReference type="ARBA" id="ARBA00002319"/>
    </source>
</evidence>